<gene>
    <name evidence="1" type="ORF">GCM10010468_27320</name>
</gene>
<protein>
    <recommendedName>
        <fullName evidence="3">Polyprenyl synthetase family protein</fullName>
    </recommendedName>
</protein>
<accession>A0ABP6Q9D8</accession>
<proteinExistence type="predicted"/>
<dbReference type="EMBL" id="BAAAUV010000006">
    <property type="protein sequence ID" value="GAA3209759.1"/>
    <property type="molecule type" value="Genomic_DNA"/>
</dbReference>
<reference evidence="2" key="1">
    <citation type="journal article" date="2019" name="Int. J. Syst. Evol. Microbiol.">
        <title>The Global Catalogue of Microorganisms (GCM) 10K type strain sequencing project: providing services to taxonomists for standard genome sequencing and annotation.</title>
        <authorList>
            <consortium name="The Broad Institute Genomics Platform"/>
            <consortium name="The Broad Institute Genome Sequencing Center for Infectious Disease"/>
            <person name="Wu L."/>
            <person name="Ma J."/>
        </authorList>
    </citation>
    <scope>NUCLEOTIDE SEQUENCE [LARGE SCALE GENOMIC DNA]</scope>
    <source>
        <strain evidence="2">JCM 9377</strain>
    </source>
</reference>
<sequence length="44" mass="4523">MSLLEDQDTGLTAGLRDFLARPGGGLADEHALVLAESLDAGRVA</sequence>
<keyword evidence="2" id="KW-1185">Reference proteome</keyword>
<organism evidence="1 2">
    <name type="scientific">Actinocorallia longicatena</name>
    <dbReference type="NCBI Taxonomy" id="111803"/>
    <lineage>
        <taxon>Bacteria</taxon>
        <taxon>Bacillati</taxon>
        <taxon>Actinomycetota</taxon>
        <taxon>Actinomycetes</taxon>
        <taxon>Streptosporangiales</taxon>
        <taxon>Thermomonosporaceae</taxon>
        <taxon>Actinocorallia</taxon>
    </lineage>
</organism>
<evidence type="ECO:0008006" key="3">
    <source>
        <dbReference type="Google" id="ProtNLM"/>
    </source>
</evidence>
<evidence type="ECO:0000313" key="2">
    <source>
        <dbReference type="Proteomes" id="UP001501237"/>
    </source>
</evidence>
<comment type="caution">
    <text evidence="1">The sequence shown here is derived from an EMBL/GenBank/DDBJ whole genome shotgun (WGS) entry which is preliminary data.</text>
</comment>
<dbReference type="Proteomes" id="UP001501237">
    <property type="component" value="Unassembled WGS sequence"/>
</dbReference>
<dbReference type="RefSeq" id="WP_344827328.1">
    <property type="nucleotide sequence ID" value="NZ_BAAAUV010000006.1"/>
</dbReference>
<evidence type="ECO:0000313" key="1">
    <source>
        <dbReference type="EMBL" id="GAA3209759.1"/>
    </source>
</evidence>
<name>A0ABP6Q9D8_9ACTN</name>